<protein>
    <recommendedName>
        <fullName evidence="3">histidine kinase</fullName>
        <ecNumber evidence="3">2.7.13.3</ecNumber>
    </recommendedName>
</protein>
<dbReference type="SUPFAM" id="SSF158472">
    <property type="entry name" value="HAMP domain-like"/>
    <property type="match status" value="1"/>
</dbReference>
<dbReference type="SMART" id="SM00304">
    <property type="entry name" value="HAMP"/>
    <property type="match status" value="1"/>
</dbReference>
<evidence type="ECO:0000313" key="12">
    <source>
        <dbReference type="Proteomes" id="UP000323521"/>
    </source>
</evidence>
<dbReference type="InterPro" id="IPR003660">
    <property type="entry name" value="HAMP_dom"/>
</dbReference>
<evidence type="ECO:0000256" key="7">
    <source>
        <dbReference type="ARBA" id="ARBA00023012"/>
    </source>
</evidence>
<dbReference type="PANTHER" id="PTHR34220:SF7">
    <property type="entry name" value="SENSOR HISTIDINE KINASE YPDA"/>
    <property type="match status" value="1"/>
</dbReference>
<dbReference type="PROSITE" id="PS50109">
    <property type="entry name" value="HIS_KIN"/>
    <property type="match status" value="1"/>
</dbReference>
<dbReference type="Pfam" id="PF00672">
    <property type="entry name" value="HAMP"/>
    <property type="match status" value="1"/>
</dbReference>
<proteinExistence type="predicted"/>
<feature type="domain" description="HAMP" evidence="10">
    <location>
        <begin position="302"/>
        <end position="354"/>
    </location>
</feature>
<keyword evidence="4" id="KW-0597">Phosphoprotein</keyword>
<dbReference type="SUPFAM" id="SSF55874">
    <property type="entry name" value="ATPase domain of HSP90 chaperone/DNA topoisomerase II/histidine kinase"/>
    <property type="match status" value="1"/>
</dbReference>
<name>A0A3G1L0S8_FORW1</name>
<comment type="catalytic activity">
    <reaction evidence="1">
        <text>ATP + protein L-histidine = ADP + protein N-phospho-L-histidine.</text>
        <dbReference type="EC" id="2.7.13.3"/>
    </reaction>
</comment>
<dbReference type="InterPro" id="IPR003594">
    <property type="entry name" value="HATPase_dom"/>
</dbReference>
<keyword evidence="8" id="KW-0472">Membrane</keyword>
<dbReference type="GO" id="GO:0000155">
    <property type="term" value="F:phosphorelay sensor kinase activity"/>
    <property type="evidence" value="ECO:0007669"/>
    <property type="project" value="InterPro"/>
</dbReference>
<dbReference type="InterPro" id="IPR050640">
    <property type="entry name" value="Bact_2-comp_sensor_kinase"/>
</dbReference>
<evidence type="ECO:0000256" key="8">
    <source>
        <dbReference type="SAM" id="Phobius"/>
    </source>
</evidence>
<reference evidence="11 12" key="1">
    <citation type="submission" date="2016-10" db="EMBL/GenBank/DDBJ databases">
        <title>Complete Genome Sequence of Peptococcaceae strain DCMF.</title>
        <authorList>
            <person name="Edwards R.J."/>
            <person name="Holland S.I."/>
            <person name="Deshpande N.P."/>
            <person name="Wong Y.K."/>
            <person name="Ertan H."/>
            <person name="Manefield M."/>
            <person name="Russell T.L."/>
            <person name="Lee M.J."/>
        </authorList>
    </citation>
    <scope>NUCLEOTIDE SEQUENCE [LARGE SCALE GENOMIC DNA]</scope>
    <source>
        <strain evidence="11 12">DCMF</strain>
    </source>
</reference>
<dbReference type="AlphaFoldDB" id="A0A3G1L0S8"/>
<dbReference type="PROSITE" id="PS50885">
    <property type="entry name" value="HAMP"/>
    <property type="match status" value="1"/>
</dbReference>
<dbReference type="PANTHER" id="PTHR34220">
    <property type="entry name" value="SENSOR HISTIDINE KINASE YPDA"/>
    <property type="match status" value="1"/>
</dbReference>
<dbReference type="Gene3D" id="6.10.340.10">
    <property type="match status" value="1"/>
</dbReference>
<dbReference type="Proteomes" id="UP000323521">
    <property type="component" value="Chromosome"/>
</dbReference>
<keyword evidence="5" id="KW-0808">Transferase</keyword>
<dbReference type="Pfam" id="PF06580">
    <property type="entry name" value="His_kinase"/>
    <property type="match status" value="1"/>
</dbReference>
<sequence>MIIALMVIMISSSVSLIYSKKLVEQTGTIAEQNMHIITKGIDEEINVILGLCDSIRDQEVLQEMMAREDLPEEEAYEQARDISKVLRQSVYSHTAINSIFAFGLKKQVYDPLYQISPYREMISQYQAFDDFIVSGKFNAFSPPSTFPNSVDGADHEEKSTITYFSQYLSNYNFRQLGYILINIKKDYLFRDVEPICAQVFDFTYVIDERGNIIYQVGAPPFTDQMIQAYGTENENASEIKKINGNDYYLMTQPLGSYPDWKVVGGMAYGKVKEDALFILKIVYLIGAISILIAVLISYFLSKKVTDPILDINQAMAQFEKRKWPGKLKVKTEDELKSLINGFNHMVEQFRALLDQVHQEHEEKKKVEVETLELKLELLQAQINPHFVHNTLNALQYLALKRGADDIREMIQSFNLLLRASMSVGRDFISIKEELDCVDSYLNIQKYRYDNEVQVVYEVEEGLNEIPIPKLILQPIVENALYHGIIPKDTRGTIRIKIYPTQNQINILVSDDGVGMDEEELNNLFKEKERRTKSGFNNIGLNNINARLRLYYGDAYSLKIQSKLGQGTCVWFTIPRSERLGRRNYEKAEGAGGR</sequence>
<evidence type="ECO:0000256" key="1">
    <source>
        <dbReference type="ARBA" id="ARBA00000085"/>
    </source>
</evidence>
<keyword evidence="6" id="KW-0418">Kinase</keyword>
<dbReference type="Gene3D" id="3.30.565.10">
    <property type="entry name" value="Histidine kinase-like ATPase, C-terminal domain"/>
    <property type="match status" value="1"/>
</dbReference>
<evidence type="ECO:0000259" key="10">
    <source>
        <dbReference type="PROSITE" id="PS50885"/>
    </source>
</evidence>
<dbReference type="SMART" id="SM00387">
    <property type="entry name" value="HATPase_c"/>
    <property type="match status" value="1"/>
</dbReference>
<accession>A0A3G1L0S8</accession>
<evidence type="ECO:0000256" key="6">
    <source>
        <dbReference type="ARBA" id="ARBA00022777"/>
    </source>
</evidence>
<keyword evidence="8" id="KW-1133">Transmembrane helix</keyword>
<dbReference type="GO" id="GO:0016020">
    <property type="term" value="C:membrane"/>
    <property type="evidence" value="ECO:0007669"/>
    <property type="project" value="UniProtKB-SubCell"/>
</dbReference>
<dbReference type="InterPro" id="IPR010559">
    <property type="entry name" value="Sig_transdc_His_kin_internal"/>
</dbReference>
<evidence type="ECO:0000256" key="3">
    <source>
        <dbReference type="ARBA" id="ARBA00012438"/>
    </source>
</evidence>
<dbReference type="CDD" id="cd06225">
    <property type="entry name" value="HAMP"/>
    <property type="match status" value="1"/>
</dbReference>
<keyword evidence="12" id="KW-1185">Reference proteome</keyword>
<comment type="subcellular location">
    <subcellularLocation>
        <location evidence="2">Membrane</location>
    </subcellularLocation>
</comment>
<dbReference type="Pfam" id="PF02518">
    <property type="entry name" value="HATPase_c"/>
    <property type="match status" value="1"/>
</dbReference>
<dbReference type="KEGG" id="fwa:DCMF_05390"/>
<evidence type="ECO:0000259" key="9">
    <source>
        <dbReference type="PROSITE" id="PS50109"/>
    </source>
</evidence>
<gene>
    <name evidence="11" type="ORF">DCMF_05390</name>
</gene>
<keyword evidence="8" id="KW-0812">Transmembrane</keyword>
<dbReference type="EMBL" id="CP017634">
    <property type="protein sequence ID" value="ATW28373.1"/>
    <property type="molecule type" value="Genomic_DNA"/>
</dbReference>
<organism evidence="11 12">
    <name type="scientific">Formimonas warabiya</name>
    <dbReference type="NCBI Taxonomy" id="1761012"/>
    <lineage>
        <taxon>Bacteria</taxon>
        <taxon>Bacillati</taxon>
        <taxon>Bacillota</taxon>
        <taxon>Clostridia</taxon>
        <taxon>Eubacteriales</taxon>
        <taxon>Peptococcaceae</taxon>
        <taxon>Candidatus Formimonas</taxon>
    </lineage>
</organism>
<feature type="domain" description="Histidine kinase" evidence="9">
    <location>
        <begin position="471"/>
        <end position="577"/>
    </location>
</feature>
<evidence type="ECO:0000313" key="11">
    <source>
        <dbReference type="EMBL" id="ATW28373.1"/>
    </source>
</evidence>
<keyword evidence="7" id="KW-0902">Two-component regulatory system</keyword>
<evidence type="ECO:0000256" key="4">
    <source>
        <dbReference type="ARBA" id="ARBA00022553"/>
    </source>
</evidence>
<dbReference type="InterPro" id="IPR036890">
    <property type="entry name" value="HATPase_C_sf"/>
</dbReference>
<dbReference type="InterPro" id="IPR005467">
    <property type="entry name" value="His_kinase_dom"/>
</dbReference>
<dbReference type="EC" id="2.7.13.3" evidence="3"/>
<feature type="transmembrane region" description="Helical" evidence="8">
    <location>
        <begin position="281"/>
        <end position="300"/>
    </location>
</feature>
<evidence type="ECO:0000256" key="5">
    <source>
        <dbReference type="ARBA" id="ARBA00022679"/>
    </source>
</evidence>
<evidence type="ECO:0000256" key="2">
    <source>
        <dbReference type="ARBA" id="ARBA00004370"/>
    </source>
</evidence>